<dbReference type="EMBL" id="JAGSOV010000088">
    <property type="protein sequence ID" value="MCO1660656.1"/>
    <property type="molecule type" value="Genomic_DNA"/>
</dbReference>
<dbReference type="InterPro" id="IPR052036">
    <property type="entry name" value="Hydrolase/PRTase-associated"/>
</dbReference>
<comment type="caution">
    <text evidence="1">The sequence shown here is derived from an EMBL/GenBank/DDBJ whole genome shotgun (WGS) entry which is preliminary data.</text>
</comment>
<dbReference type="Proteomes" id="UP001165283">
    <property type="component" value="Unassembled WGS sequence"/>
</dbReference>
<dbReference type="CDD" id="cd14728">
    <property type="entry name" value="Ere-like"/>
    <property type="match status" value="1"/>
</dbReference>
<dbReference type="InterPro" id="IPR007815">
    <property type="entry name" value="Emycin_Estase"/>
</dbReference>
<sequence length="406" mass="42571">MIPAGLAADAGTTVLATLDPAAPLDDLEPLVERLRGARVVAIGETAHFVREYALLRHRLLRLLVERCGFTAFGMESGFSEGLAVDAWTRGGPGDLADLGRDGITYRMGRCPEVRAQLAWMRAAGLPFAGLDVPGSNASPLPALRGVRRYLEVADPQALPLVDRLVAQVGRYADEHAPPAQRRYAGLSRADRDAMTAGLADLAVHLDALDDGSEAHDVARHELRLGCLLDLGMRGLMAMLTEGGPPTGVTARDRGMAETVFRMLERGGPGARVVVGAANSHIQRTPMPLPGVGEQSVLGSHLAARLGGAYVAIAVTAAAGTTTSRRADPDAPGGVAVVDVELGAPVAGSIEAVVPGGHLVDLRGARGPGPERIRVLDAYQPVPVLQAFDMVAVLDRISPVDRTEWAP</sequence>
<evidence type="ECO:0000313" key="1">
    <source>
        <dbReference type="EMBL" id="MCO1660656.1"/>
    </source>
</evidence>
<gene>
    <name evidence="1" type="ORF">KDL28_36965</name>
</gene>
<dbReference type="RefSeq" id="WP_252446198.1">
    <property type="nucleotide sequence ID" value="NZ_JAGSOV010000088.1"/>
</dbReference>
<protein>
    <submittedName>
        <fullName evidence="1">Erythromycin esterase family protein</fullName>
    </submittedName>
</protein>
<dbReference type="PANTHER" id="PTHR31299">
    <property type="entry name" value="ESTERASE, PUTATIVE (AFU_ORTHOLOGUE AFUA_1G05850)-RELATED"/>
    <property type="match status" value="1"/>
</dbReference>
<keyword evidence="2" id="KW-1185">Reference proteome</keyword>
<accession>A0ABT1ACH1</accession>
<dbReference type="PANTHER" id="PTHR31299:SF0">
    <property type="entry name" value="ESTERASE, PUTATIVE (AFU_ORTHOLOGUE AFUA_1G05850)-RELATED"/>
    <property type="match status" value="1"/>
</dbReference>
<name>A0ABT1ACH1_9PSEU</name>
<dbReference type="Gene3D" id="3.40.1660.10">
    <property type="entry name" value="EreA-like (biosynthetic domain)"/>
    <property type="match status" value="1"/>
</dbReference>
<proteinExistence type="predicted"/>
<dbReference type="Gene3D" id="1.20.1440.30">
    <property type="entry name" value="Biosynthetic Protein domain"/>
    <property type="match status" value="1"/>
</dbReference>
<dbReference type="Pfam" id="PF05139">
    <property type="entry name" value="Erythro_esteras"/>
    <property type="match status" value="1"/>
</dbReference>
<dbReference type="SUPFAM" id="SSF159501">
    <property type="entry name" value="EreA/ChaN-like"/>
    <property type="match status" value="1"/>
</dbReference>
<dbReference type="Gene3D" id="3.30.1870.10">
    <property type="entry name" value="EreA-like, domain 2"/>
    <property type="match status" value="1"/>
</dbReference>
<reference evidence="1" key="1">
    <citation type="submission" date="2021-04" db="EMBL/GenBank/DDBJ databases">
        <title>Pseudonocardia sp. nov., isolated from sandy soil of mangrove forest.</title>
        <authorList>
            <person name="Zan Z."/>
            <person name="Huang R."/>
            <person name="Liu W."/>
        </authorList>
    </citation>
    <scope>NUCLEOTIDE SEQUENCE</scope>
    <source>
        <strain evidence="1">S2-4</strain>
    </source>
</reference>
<organism evidence="1 2">
    <name type="scientific">Pseudonocardia humida</name>
    <dbReference type="NCBI Taxonomy" id="2800819"/>
    <lineage>
        <taxon>Bacteria</taxon>
        <taxon>Bacillati</taxon>
        <taxon>Actinomycetota</taxon>
        <taxon>Actinomycetes</taxon>
        <taxon>Pseudonocardiales</taxon>
        <taxon>Pseudonocardiaceae</taxon>
        <taxon>Pseudonocardia</taxon>
    </lineage>
</organism>
<evidence type="ECO:0000313" key="2">
    <source>
        <dbReference type="Proteomes" id="UP001165283"/>
    </source>
</evidence>